<dbReference type="AlphaFoldDB" id="A0A395HUA9"/>
<dbReference type="VEuPathDB" id="FungiDB:BO97DRAFT_426435"/>
<reference evidence="1 2" key="1">
    <citation type="submission" date="2018-02" db="EMBL/GenBank/DDBJ databases">
        <title>The genomes of Aspergillus section Nigri reveals drivers in fungal speciation.</title>
        <authorList>
            <consortium name="DOE Joint Genome Institute"/>
            <person name="Vesth T.C."/>
            <person name="Nybo J."/>
            <person name="Theobald S."/>
            <person name="Brandl J."/>
            <person name="Frisvad J.C."/>
            <person name="Nielsen K.F."/>
            <person name="Lyhne E.K."/>
            <person name="Kogle M.E."/>
            <person name="Kuo A."/>
            <person name="Riley R."/>
            <person name="Clum A."/>
            <person name="Nolan M."/>
            <person name="Lipzen A."/>
            <person name="Salamov A."/>
            <person name="Henrissat B."/>
            <person name="Wiebenga A."/>
            <person name="De vries R.P."/>
            <person name="Grigoriev I.V."/>
            <person name="Mortensen U.H."/>
            <person name="Andersen M.R."/>
            <person name="Baker S.E."/>
        </authorList>
    </citation>
    <scope>NUCLEOTIDE SEQUENCE [LARGE SCALE GENOMIC DNA]</scope>
    <source>
        <strain evidence="1 2">CBS 101889</strain>
    </source>
</reference>
<organism evidence="1 2">
    <name type="scientific">Aspergillus homomorphus (strain CBS 101889)</name>
    <dbReference type="NCBI Taxonomy" id="1450537"/>
    <lineage>
        <taxon>Eukaryota</taxon>
        <taxon>Fungi</taxon>
        <taxon>Dikarya</taxon>
        <taxon>Ascomycota</taxon>
        <taxon>Pezizomycotina</taxon>
        <taxon>Eurotiomycetes</taxon>
        <taxon>Eurotiomycetidae</taxon>
        <taxon>Eurotiales</taxon>
        <taxon>Aspergillaceae</taxon>
        <taxon>Aspergillus</taxon>
        <taxon>Aspergillus subgen. Circumdati</taxon>
    </lineage>
</organism>
<protein>
    <submittedName>
        <fullName evidence="1">Uncharacterized protein</fullName>
    </submittedName>
</protein>
<dbReference type="Proteomes" id="UP000248961">
    <property type="component" value="Unassembled WGS sequence"/>
</dbReference>
<dbReference type="RefSeq" id="XP_025549572.1">
    <property type="nucleotide sequence ID" value="XM_025697128.1"/>
</dbReference>
<dbReference type="Gene3D" id="1.10.357.140">
    <property type="entry name" value="UbiA prenyltransferase"/>
    <property type="match status" value="1"/>
</dbReference>
<accession>A0A395HUA9</accession>
<gene>
    <name evidence="1" type="ORF">BO97DRAFT_426435</name>
</gene>
<sequence length="189" mass="20042">MTRALNTVYSFLHYHAHTLTHERAPVASPAHVRVQLDQPPAFTINNQCQPASIEEDRLNKSWRPLPAGRLSAGQARVWGLVSTVLAVTVSTSSNPMSTGSNLGQLSDSAGNANGSDVAFGGSGGTGSALLALLRWIYNDLGQGNGNWAVRNMLTGEGFTSIAAGTLELALQVPLLSLSSQLDHTNMHLR</sequence>
<evidence type="ECO:0000313" key="2">
    <source>
        <dbReference type="Proteomes" id="UP000248961"/>
    </source>
</evidence>
<keyword evidence="2" id="KW-1185">Reference proteome</keyword>
<dbReference type="EMBL" id="KZ824295">
    <property type="protein sequence ID" value="RAL10418.1"/>
    <property type="molecule type" value="Genomic_DNA"/>
</dbReference>
<name>A0A395HUA9_ASPHC</name>
<proteinExistence type="predicted"/>
<dbReference type="GeneID" id="37201417"/>
<dbReference type="InterPro" id="IPR044878">
    <property type="entry name" value="UbiA_sf"/>
</dbReference>
<dbReference type="STRING" id="1450537.A0A395HUA9"/>
<evidence type="ECO:0000313" key="1">
    <source>
        <dbReference type="EMBL" id="RAL10418.1"/>
    </source>
</evidence>
<dbReference type="OrthoDB" id="434972at2759"/>